<keyword evidence="2" id="KW-1185">Reference proteome</keyword>
<name>A0ABP8L907_9BURK</name>
<evidence type="ECO:0000313" key="1">
    <source>
        <dbReference type="EMBL" id="GAA4423977.1"/>
    </source>
</evidence>
<dbReference type="RefSeq" id="WP_345063313.1">
    <property type="nucleotide sequence ID" value="NZ_BAABEX010000011.1"/>
</dbReference>
<protein>
    <recommendedName>
        <fullName evidence="3">HEAT repeat domain-containing protein</fullName>
    </recommendedName>
</protein>
<dbReference type="Gene3D" id="1.25.10.10">
    <property type="entry name" value="Leucine-rich Repeat Variant"/>
    <property type="match status" value="1"/>
</dbReference>
<evidence type="ECO:0008006" key="3">
    <source>
        <dbReference type="Google" id="ProtNLM"/>
    </source>
</evidence>
<comment type="caution">
    <text evidence="1">The sequence shown here is derived from an EMBL/GenBank/DDBJ whole genome shotgun (WGS) entry which is preliminary data.</text>
</comment>
<evidence type="ECO:0000313" key="2">
    <source>
        <dbReference type="Proteomes" id="UP001501788"/>
    </source>
</evidence>
<dbReference type="EMBL" id="BAABEX010000011">
    <property type="protein sequence ID" value="GAA4423977.1"/>
    <property type="molecule type" value="Genomic_DNA"/>
</dbReference>
<gene>
    <name evidence="1" type="ORF">GCM10023090_16880</name>
</gene>
<reference evidence="2" key="1">
    <citation type="journal article" date="2019" name="Int. J. Syst. Evol. Microbiol.">
        <title>The Global Catalogue of Microorganisms (GCM) 10K type strain sequencing project: providing services to taxonomists for standard genome sequencing and annotation.</title>
        <authorList>
            <consortium name="The Broad Institute Genomics Platform"/>
            <consortium name="The Broad Institute Genome Sequencing Center for Infectious Disease"/>
            <person name="Wu L."/>
            <person name="Ma J."/>
        </authorList>
    </citation>
    <scope>NUCLEOTIDE SEQUENCE [LARGE SCALE GENOMIC DNA]</scope>
    <source>
        <strain evidence="2">JCM 31890</strain>
    </source>
</reference>
<sequence length="208" mass="22391">MALQKAATSNAASEPTGPVAQDAAALCEELLHHPDPVRRREAAAALRAHPGCVASMVQALRSESCREVQSALWTSLSVIGDDDVAKALIPLLQSDEASLRNGAMEVLATMPQVVSDHVDELLRHPDPDTRLLTLQLLSELQHPSIRRWLRGVLQHDDSLNVVGSAMEGMAEAGMPQDVELLRAAVQRFGNDPFLAFAADVAISRIESP</sequence>
<dbReference type="SUPFAM" id="SSF48371">
    <property type="entry name" value="ARM repeat"/>
    <property type="match status" value="1"/>
</dbReference>
<dbReference type="InterPro" id="IPR011989">
    <property type="entry name" value="ARM-like"/>
</dbReference>
<dbReference type="InterPro" id="IPR016024">
    <property type="entry name" value="ARM-type_fold"/>
</dbReference>
<accession>A0ABP8L907</accession>
<dbReference type="Proteomes" id="UP001501788">
    <property type="component" value="Unassembled WGS sequence"/>
</dbReference>
<proteinExistence type="predicted"/>
<organism evidence="1 2">
    <name type="scientific">Acidovorax lacteus</name>
    <dbReference type="NCBI Taxonomy" id="1924988"/>
    <lineage>
        <taxon>Bacteria</taxon>
        <taxon>Pseudomonadati</taxon>
        <taxon>Pseudomonadota</taxon>
        <taxon>Betaproteobacteria</taxon>
        <taxon>Burkholderiales</taxon>
        <taxon>Comamonadaceae</taxon>
        <taxon>Acidovorax</taxon>
    </lineage>
</organism>
<dbReference type="Pfam" id="PF13646">
    <property type="entry name" value="HEAT_2"/>
    <property type="match status" value="2"/>
</dbReference>